<dbReference type="EMBL" id="PVWO01000500">
    <property type="protein sequence ID" value="PSB45425.1"/>
    <property type="molecule type" value="Genomic_DNA"/>
</dbReference>
<keyword evidence="2" id="KW-1185">Reference proteome</keyword>
<evidence type="ECO:0000313" key="2">
    <source>
        <dbReference type="Proteomes" id="UP000238937"/>
    </source>
</evidence>
<sequence>MEIVPDEALVVRGGKNRPEDILRGTGLHPSGVVGISVECAVGASVEELAAGIPHRQIGITTVGKIRQAGGDVIRTSGRRASHATLVGLTHEQTSELFNPTISNPAHDRA</sequence>
<accession>A0A2T1FK93</accession>
<gene>
    <name evidence="1" type="ORF">C7B77_25240</name>
</gene>
<proteinExistence type="predicted"/>
<evidence type="ECO:0000313" key="1">
    <source>
        <dbReference type="EMBL" id="PSB45425.1"/>
    </source>
</evidence>
<reference evidence="1 2" key="1">
    <citation type="submission" date="2018-03" db="EMBL/GenBank/DDBJ databases">
        <title>The ancient ancestry and fast evolution of plastids.</title>
        <authorList>
            <person name="Moore K.R."/>
            <person name="Magnabosco C."/>
            <person name="Momper L."/>
            <person name="Gold D.A."/>
            <person name="Bosak T."/>
            <person name="Fournier G.P."/>
        </authorList>
    </citation>
    <scope>NUCLEOTIDE SEQUENCE [LARGE SCALE GENOMIC DNA]</scope>
    <source>
        <strain evidence="1 2">CCALA 037</strain>
    </source>
</reference>
<dbReference type="Proteomes" id="UP000238937">
    <property type="component" value="Unassembled WGS sequence"/>
</dbReference>
<dbReference type="OrthoDB" id="515361at2"/>
<dbReference type="AlphaFoldDB" id="A0A2T1FK93"/>
<comment type="caution">
    <text evidence="1">The sequence shown here is derived from an EMBL/GenBank/DDBJ whole genome shotgun (WGS) entry which is preliminary data.</text>
</comment>
<name>A0A2T1FK93_9CYAN</name>
<dbReference type="RefSeq" id="WP_106311442.1">
    <property type="nucleotide sequence ID" value="NZ_PVWO01000500.1"/>
</dbReference>
<organism evidence="1 2">
    <name type="scientific">Chamaesiphon polymorphus CCALA 037</name>
    <dbReference type="NCBI Taxonomy" id="2107692"/>
    <lineage>
        <taxon>Bacteria</taxon>
        <taxon>Bacillati</taxon>
        <taxon>Cyanobacteriota</taxon>
        <taxon>Cyanophyceae</taxon>
        <taxon>Gomontiellales</taxon>
        <taxon>Chamaesiphonaceae</taxon>
        <taxon>Chamaesiphon</taxon>
    </lineage>
</organism>
<protein>
    <submittedName>
        <fullName evidence="1">Flavoredoxin</fullName>
    </submittedName>
</protein>